<protein>
    <submittedName>
        <fullName evidence="1">Uncharacterized protein</fullName>
    </submittedName>
</protein>
<proteinExistence type="predicted"/>
<evidence type="ECO:0000313" key="1">
    <source>
        <dbReference type="EMBL" id="TXS90724.1"/>
    </source>
</evidence>
<accession>A0A5C8ZSJ2</accession>
<dbReference type="RefSeq" id="WP_148069722.1">
    <property type="nucleotide sequence ID" value="NZ_VRZA01000007.1"/>
</dbReference>
<dbReference type="Proteomes" id="UP000321039">
    <property type="component" value="Unassembled WGS sequence"/>
</dbReference>
<dbReference type="EMBL" id="VRZA01000007">
    <property type="protein sequence ID" value="TXS90724.1"/>
    <property type="molecule type" value="Genomic_DNA"/>
</dbReference>
<comment type="caution">
    <text evidence="1">The sequence shown here is derived from an EMBL/GenBank/DDBJ whole genome shotgun (WGS) entry which is preliminary data.</text>
</comment>
<gene>
    <name evidence="1" type="ORF">FV139_17235</name>
</gene>
<name>A0A5C8ZSJ2_9GAMM</name>
<evidence type="ECO:0000313" key="2">
    <source>
        <dbReference type="Proteomes" id="UP000321039"/>
    </source>
</evidence>
<keyword evidence="2" id="KW-1185">Reference proteome</keyword>
<dbReference type="AlphaFoldDB" id="A0A5C8ZSJ2"/>
<sequence>MITSFKTKLRMASIEDRLSHDLGLRPSTAVWLTRMAWDVAGERNINLMAYRGEPLLQQCLSLLDDSTYSSLLCMTAGTSPKFAEFLNSHRSNSAVDTAQAA</sequence>
<organism evidence="1 2">
    <name type="scientific">Parahaliea maris</name>
    <dbReference type="NCBI Taxonomy" id="2716870"/>
    <lineage>
        <taxon>Bacteria</taxon>
        <taxon>Pseudomonadati</taxon>
        <taxon>Pseudomonadota</taxon>
        <taxon>Gammaproteobacteria</taxon>
        <taxon>Cellvibrionales</taxon>
        <taxon>Halieaceae</taxon>
        <taxon>Parahaliea</taxon>
    </lineage>
</organism>
<reference evidence="1 2" key="1">
    <citation type="submission" date="2019-08" db="EMBL/GenBank/DDBJ databases">
        <title>Parahaliea maris sp. nov., isolated from the surface seawater.</title>
        <authorList>
            <person name="Liu Y."/>
        </authorList>
    </citation>
    <scope>NUCLEOTIDE SEQUENCE [LARGE SCALE GENOMIC DNA]</scope>
    <source>
        <strain evidence="1 2">HSLHS9</strain>
    </source>
</reference>